<dbReference type="SUPFAM" id="SSF52266">
    <property type="entry name" value="SGNH hydrolase"/>
    <property type="match status" value="1"/>
</dbReference>
<evidence type="ECO:0000313" key="3">
    <source>
        <dbReference type="Proteomes" id="UP000694559"/>
    </source>
</evidence>
<dbReference type="InterPro" id="IPR036514">
    <property type="entry name" value="SGNH_hydro_sf"/>
</dbReference>
<accession>A0A8C6XWF7</accession>
<dbReference type="Ensembl" id="ENSNNAT00000021067.1">
    <property type="protein sequence ID" value="ENSNNAP00000020077.1"/>
    <property type="gene ID" value="ENSNNAG00000013351.1"/>
</dbReference>
<evidence type="ECO:0000256" key="1">
    <source>
        <dbReference type="ARBA" id="ARBA00037957"/>
    </source>
</evidence>
<dbReference type="GeneTree" id="ENSGT00390000002231"/>
<dbReference type="PANTHER" id="PTHR14469">
    <property type="entry name" value="SARCOMA ANTIGEN NY-SAR-23"/>
    <property type="match status" value="1"/>
</dbReference>
<dbReference type="PANTHER" id="PTHR14469:SF0">
    <property type="entry name" value="FAMILY WITH SEQUENCE SIMILARITY 113"/>
    <property type="match status" value="1"/>
</dbReference>
<keyword evidence="3" id="KW-1185">Reference proteome</keyword>
<dbReference type="Gene3D" id="3.40.50.1110">
    <property type="entry name" value="SGNH hydrolase"/>
    <property type="match status" value="1"/>
</dbReference>
<dbReference type="Proteomes" id="UP000694559">
    <property type="component" value="Unplaced"/>
</dbReference>
<evidence type="ECO:0000313" key="2">
    <source>
        <dbReference type="Ensembl" id="ENSNNAP00000020077.1"/>
    </source>
</evidence>
<proteinExistence type="inferred from homology"/>
<organism evidence="2 3">
    <name type="scientific">Naja naja</name>
    <name type="common">Indian cobra</name>
    <dbReference type="NCBI Taxonomy" id="35670"/>
    <lineage>
        <taxon>Eukaryota</taxon>
        <taxon>Metazoa</taxon>
        <taxon>Chordata</taxon>
        <taxon>Craniata</taxon>
        <taxon>Vertebrata</taxon>
        <taxon>Euteleostomi</taxon>
        <taxon>Lepidosauria</taxon>
        <taxon>Squamata</taxon>
        <taxon>Bifurcata</taxon>
        <taxon>Unidentata</taxon>
        <taxon>Episquamata</taxon>
        <taxon>Toxicofera</taxon>
        <taxon>Serpentes</taxon>
        <taxon>Colubroidea</taxon>
        <taxon>Elapidae</taxon>
        <taxon>Elapinae</taxon>
        <taxon>Naja</taxon>
    </lineage>
</organism>
<dbReference type="AlphaFoldDB" id="A0A8C6XWF7"/>
<sequence>MKKTSFLLAEIHDFTSEEAQQLLHNKFVVVIGDSNYRAIYKDLVYFLQTDELIPTAKLKDKHEDTFSNDCLVELNESQSGNDYHLVRQYRTPHHLVRFYFITRAYSSYMEGILNDFRVALEADLVPDVVILHSCLWDLNRYHDAFSTEPPVAKAIREYRQNVEKLFQALDEILPSRTLIIWSTAMAITKDARGYVIKQPCKVSAQDMMEANFYSSNLARQFWFDVLDLHYYFRFLQDFHSPDGIHWNFRAHRYLTKLLLTHLAEAWQVQLQKQRPLMDIQKYSKAESRRNVNPTSPQLIPTLWTNGSARDFYSRRPSHLRRNAHKNRLRARLGPCYHSPVQLGGPGDGLHQERNPLSSAILPDPTGLERMPISSSEGPQALLGYYPCGPERGGYDWWPVGSTEQEHGLQPGPNFNSHAPHHLGHDSWPIPSLEGVQGLPHYYVGHSDDPFHAGCVVTPISGQEYHPQPNAGYSSVPDSRAPHCVEQDVQFYPDPYIPPFQDDRPTSFAHQESRFHPNSPLGFPQGVDDARRPLSTVEQEQGLQPHHYFQAAHGSDDDSSVMGLPEQAPCPPFHPRRDLPARGGPWSTGGGERDAGFPFHTEGTFLVFLPLISGAGGGPKQGLSWKWARRNVLEKYELEEEEEVVVVVKD</sequence>
<comment type="similarity">
    <text evidence="1">Belongs to the PC-esterase family.</text>
</comment>
<protein>
    <submittedName>
        <fullName evidence="2">Uncharacterized protein</fullName>
    </submittedName>
</protein>
<name>A0A8C6XWF7_NAJNA</name>
<reference evidence="2" key="1">
    <citation type="submission" date="2025-08" db="UniProtKB">
        <authorList>
            <consortium name="Ensembl"/>
        </authorList>
    </citation>
    <scope>IDENTIFICATION</scope>
</reference>
<dbReference type="OMA" id="FLNDCEV"/>
<dbReference type="OrthoDB" id="9975373at2759"/>
<reference evidence="2" key="2">
    <citation type="submission" date="2025-09" db="UniProtKB">
        <authorList>
            <consortium name="Ensembl"/>
        </authorList>
    </citation>
    <scope>IDENTIFICATION</scope>
</reference>